<dbReference type="InterPro" id="IPR002508">
    <property type="entry name" value="MurNAc-LAA_cat"/>
</dbReference>
<dbReference type="GO" id="GO:0030288">
    <property type="term" value="C:outer membrane-bounded periplasmic space"/>
    <property type="evidence" value="ECO:0007669"/>
    <property type="project" value="TreeGrafter"/>
</dbReference>
<dbReference type="SUPFAM" id="SSF53187">
    <property type="entry name" value="Zn-dependent exopeptidases"/>
    <property type="match status" value="1"/>
</dbReference>
<comment type="catalytic activity">
    <reaction evidence="1">
        <text>Hydrolyzes the link between N-acetylmuramoyl residues and L-amino acid residues in certain cell-wall glycopeptides.</text>
        <dbReference type="EC" id="3.5.1.28"/>
    </reaction>
</comment>
<dbReference type="Proteomes" id="UP000638981">
    <property type="component" value="Unassembled WGS sequence"/>
</dbReference>
<evidence type="ECO:0000259" key="5">
    <source>
        <dbReference type="SMART" id="SM00646"/>
    </source>
</evidence>
<dbReference type="Gene3D" id="3.40.630.40">
    <property type="entry name" value="Zn-dependent exopeptidases"/>
    <property type="match status" value="1"/>
</dbReference>
<feature type="chain" id="PRO_5037249200" description="N-acetylmuramoyl-L-alanine amidase" evidence="4">
    <location>
        <begin position="20"/>
        <end position="396"/>
    </location>
</feature>
<evidence type="ECO:0000256" key="3">
    <source>
        <dbReference type="ARBA" id="ARBA00022801"/>
    </source>
</evidence>
<dbReference type="Pfam" id="PF11741">
    <property type="entry name" value="AMIN"/>
    <property type="match status" value="1"/>
</dbReference>
<reference evidence="6" key="2">
    <citation type="submission" date="2020-09" db="EMBL/GenBank/DDBJ databases">
        <authorList>
            <person name="Sun Q."/>
            <person name="Kim S."/>
        </authorList>
    </citation>
    <scope>NUCLEOTIDE SEQUENCE</scope>
    <source>
        <strain evidence="6">KCTC 23310</strain>
    </source>
</reference>
<protein>
    <recommendedName>
        <fullName evidence="2">N-acetylmuramoyl-L-alanine amidase</fullName>
        <ecNumber evidence="2">3.5.1.28</ecNumber>
    </recommendedName>
</protein>
<comment type="caution">
    <text evidence="6">The sequence shown here is derived from an EMBL/GenBank/DDBJ whole genome shotgun (WGS) entry which is preliminary data.</text>
</comment>
<dbReference type="RefSeq" id="WP_189411844.1">
    <property type="nucleotide sequence ID" value="NZ_BMYJ01000006.1"/>
</dbReference>
<dbReference type="InterPro" id="IPR050695">
    <property type="entry name" value="N-acetylmuramoyl_amidase_3"/>
</dbReference>
<dbReference type="Gene3D" id="2.60.40.3500">
    <property type="match status" value="1"/>
</dbReference>
<gene>
    <name evidence="6" type="primary">amiC</name>
    <name evidence="6" type="ORF">GCM10007315_23350</name>
</gene>
<dbReference type="GO" id="GO:0008745">
    <property type="term" value="F:N-acetylmuramoyl-L-alanine amidase activity"/>
    <property type="evidence" value="ECO:0007669"/>
    <property type="project" value="UniProtKB-EC"/>
</dbReference>
<dbReference type="EC" id="3.5.1.28" evidence="2"/>
<feature type="domain" description="MurNAc-LAA" evidence="5">
    <location>
        <begin position="226"/>
        <end position="381"/>
    </location>
</feature>
<evidence type="ECO:0000256" key="4">
    <source>
        <dbReference type="SAM" id="SignalP"/>
    </source>
</evidence>
<name>A0A918TQM2_9RHOB</name>
<dbReference type="InterPro" id="IPR021731">
    <property type="entry name" value="AMIN_dom"/>
</dbReference>
<dbReference type="SMART" id="SM00646">
    <property type="entry name" value="Ami_3"/>
    <property type="match status" value="1"/>
</dbReference>
<keyword evidence="3" id="KW-0378">Hydrolase</keyword>
<sequence>MIRIFLAFLLAVWAGFAQAQELSALARFDATASGVKDEAGLTQLRLTISQPVAWRVRVLDNPPRVVIDTREVDWKSVQSLDGQSPNVTGLRAGPFRPGWSRLVLTLARPMAVQAAQMQTDGPVQINLTLGPIDPKRFAELAALPEPLEWALPEPTPLAELPKDRPFVVMLDPGHGGIDPGAERDSITEAELMLTFARELRDVLRGQGVRVELTREEDIFVPLEARISAARAKGASVFVSLHADALAEGEAVGATVYTLSEEASDAASQALAERHDRDDLLAGIDLTEQDDVVAGVLMDMARTETAPRTARLALALETAIKSADLKMHRHARQEAGFSVLKSPDIPSVLVEIGFLSSTADFKRINDKEWRAEMALAIADGLKVWADEDAALRALRNP</sequence>
<evidence type="ECO:0000256" key="2">
    <source>
        <dbReference type="ARBA" id="ARBA00011901"/>
    </source>
</evidence>
<dbReference type="PANTHER" id="PTHR30404">
    <property type="entry name" value="N-ACETYLMURAMOYL-L-ALANINE AMIDASE"/>
    <property type="match status" value="1"/>
</dbReference>
<dbReference type="AlphaFoldDB" id="A0A918TQM2"/>
<dbReference type="PANTHER" id="PTHR30404:SF0">
    <property type="entry name" value="N-ACETYLMURAMOYL-L-ALANINE AMIDASE AMIC"/>
    <property type="match status" value="1"/>
</dbReference>
<reference evidence="6" key="1">
    <citation type="journal article" date="2014" name="Int. J. Syst. Evol. Microbiol.">
        <title>Complete genome sequence of Corynebacterium casei LMG S-19264T (=DSM 44701T), isolated from a smear-ripened cheese.</title>
        <authorList>
            <consortium name="US DOE Joint Genome Institute (JGI-PGF)"/>
            <person name="Walter F."/>
            <person name="Albersmeier A."/>
            <person name="Kalinowski J."/>
            <person name="Ruckert C."/>
        </authorList>
    </citation>
    <scope>NUCLEOTIDE SEQUENCE</scope>
    <source>
        <strain evidence="6">KCTC 23310</strain>
    </source>
</reference>
<evidence type="ECO:0000256" key="1">
    <source>
        <dbReference type="ARBA" id="ARBA00001561"/>
    </source>
</evidence>
<keyword evidence="4" id="KW-0732">Signal</keyword>
<proteinExistence type="predicted"/>
<accession>A0A918TQM2</accession>
<feature type="signal peptide" evidence="4">
    <location>
        <begin position="1"/>
        <end position="19"/>
    </location>
</feature>
<dbReference type="GO" id="GO:0009253">
    <property type="term" value="P:peptidoglycan catabolic process"/>
    <property type="evidence" value="ECO:0007669"/>
    <property type="project" value="InterPro"/>
</dbReference>
<dbReference type="EMBL" id="BMYJ01000006">
    <property type="protein sequence ID" value="GHC58878.1"/>
    <property type="molecule type" value="Genomic_DNA"/>
</dbReference>
<keyword evidence="7" id="KW-1185">Reference proteome</keyword>
<evidence type="ECO:0000313" key="6">
    <source>
        <dbReference type="EMBL" id="GHC58878.1"/>
    </source>
</evidence>
<organism evidence="6 7">
    <name type="scientific">Neogemmobacter tilapiae</name>
    <dbReference type="NCBI Taxonomy" id="875041"/>
    <lineage>
        <taxon>Bacteria</taxon>
        <taxon>Pseudomonadati</taxon>
        <taxon>Pseudomonadota</taxon>
        <taxon>Alphaproteobacteria</taxon>
        <taxon>Rhodobacterales</taxon>
        <taxon>Paracoccaceae</taxon>
        <taxon>Neogemmobacter</taxon>
    </lineage>
</organism>
<evidence type="ECO:0000313" key="7">
    <source>
        <dbReference type="Proteomes" id="UP000638981"/>
    </source>
</evidence>
<dbReference type="Pfam" id="PF01520">
    <property type="entry name" value="Amidase_3"/>
    <property type="match status" value="1"/>
</dbReference>
<dbReference type="CDD" id="cd02696">
    <property type="entry name" value="MurNAc-LAA"/>
    <property type="match status" value="1"/>
</dbReference>